<keyword evidence="2" id="KW-0614">Plasmid</keyword>
<dbReference type="EMBL" id="LC735414">
    <property type="protein sequence ID" value="BDT39514.1"/>
    <property type="molecule type" value="Genomic_DNA"/>
</dbReference>
<name>A0AA86JGD0_9ACTN</name>
<dbReference type="RefSeq" id="WP_323451997.1">
    <property type="nucleotide sequence ID" value="NZ_LC735414.1"/>
</dbReference>
<accession>A0AA86JGD0</accession>
<reference evidence="2 3" key="1">
    <citation type="submission" date="2022-10" db="EMBL/GenBank/DDBJ databases">
        <title>Draft genome sequence of Streptomyces sp. YSPA8.</title>
        <authorList>
            <person name="Moriuchi R."/>
            <person name="Dohra H."/>
            <person name="Yamamura H."/>
            <person name="Kodani S."/>
        </authorList>
    </citation>
    <scope>NUCLEOTIDE SEQUENCE [LARGE SCALE GENOMIC DNA]</scope>
    <source>
        <strain evidence="2 3">YSPA8</strain>
        <plasmid evidence="2 3">pYSPA8-1</plasmid>
    </source>
</reference>
<organism evidence="2 3">
    <name type="scientific">Streptomyces yaizuensis</name>
    <dbReference type="NCBI Taxonomy" id="2989713"/>
    <lineage>
        <taxon>Bacteria</taxon>
        <taxon>Bacillati</taxon>
        <taxon>Actinomycetota</taxon>
        <taxon>Actinomycetes</taxon>
        <taxon>Kitasatosporales</taxon>
        <taxon>Streptomycetaceae</taxon>
        <taxon>Streptomyces</taxon>
    </lineage>
</organism>
<feature type="region of interest" description="Disordered" evidence="1">
    <location>
        <begin position="1"/>
        <end position="36"/>
    </location>
</feature>
<dbReference type="Proteomes" id="UP001291653">
    <property type="component" value="Plasmid pYSPA8-1"/>
</dbReference>
<evidence type="ECO:0000256" key="1">
    <source>
        <dbReference type="SAM" id="MobiDB-lite"/>
    </source>
</evidence>
<sequence>MAQARRSSAGPAHNLVRQRPRLVPLPPSTAPAAPDPARQTAFLLKSLEKIAERGGIIQADPVPRAYAFPSKRHITFDADIHDNLWRFGLTPIASALLGHMAAGHDKDGVLVTTQSALAQHFECHHTRINRAFKLLDRHNFAWKERQGRYQINPQYAYRWGSRKHRALIERMGTTLKTRTIAIPKPETRTR</sequence>
<keyword evidence="3" id="KW-1185">Reference proteome</keyword>
<evidence type="ECO:0000313" key="3">
    <source>
        <dbReference type="Proteomes" id="UP001291653"/>
    </source>
</evidence>
<evidence type="ECO:0000313" key="2">
    <source>
        <dbReference type="EMBL" id="BDT39514.1"/>
    </source>
</evidence>
<dbReference type="AlphaFoldDB" id="A0AA86JGD0"/>
<geneLocation type="plasmid" evidence="2 3">
    <name>pYSPA8-1</name>
</geneLocation>
<gene>
    <name evidence="2" type="ORF">SYYSPA8_36980</name>
</gene>
<proteinExistence type="predicted"/>
<protein>
    <submittedName>
        <fullName evidence="2">Replication/maintenance protein RepL</fullName>
    </submittedName>
</protein>